<dbReference type="Pfam" id="PF18623">
    <property type="entry name" value="TnsE_C"/>
    <property type="match status" value="1"/>
</dbReference>
<reference evidence="3" key="1">
    <citation type="journal article" date="2015" name="Nature">
        <title>Complex archaea that bridge the gap between prokaryotes and eukaryotes.</title>
        <authorList>
            <person name="Spang A."/>
            <person name="Saw J.H."/>
            <person name="Jorgensen S.L."/>
            <person name="Zaremba-Niedzwiedzka K."/>
            <person name="Martijn J."/>
            <person name="Lind A.E."/>
            <person name="van Eijk R."/>
            <person name="Schleper C."/>
            <person name="Guy L."/>
            <person name="Ettema T.J."/>
        </authorList>
    </citation>
    <scope>NUCLEOTIDE SEQUENCE</scope>
</reference>
<accession>A0A0F9PTB8</accession>
<proteinExistence type="predicted"/>
<protein>
    <recommendedName>
        <fullName evidence="2">TnsE C-terminal domain-containing protein</fullName>
    </recommendedName>
</protein>
<evidence type="ECO:0000259" key="2">
    <source>
        <dbReference type="Pfam" id="PF18623"/>
    </source>
</evidence>
<dbReference type="AlphaFoldDB" id="A0A0F9PTB8"/>
<feature type="domain" description="TnsE C-terminal" evidence="2">
    <location>
        <begin position="387"/>
        <end position="531"/>
    </location>
</feature>
<name>A0A0F9PTB8_9ZZZZ</name>
<sequence length="536" mass="60803">MASKKAPLRIKRIKDNSRIKEIGLMYRRVGGSDWRINISLDPGQHRKNFAISQLTVLARRRVLNATENFKPAGYPATIHIDDATMWSHRRIRGCPIKNVSEQEDQDQWCFSFESEGIEFFLPQIELARVLFFHSAYMSRLAMLPNGLSEEFDIQPGDEPDITEIHILPTSTLPLKARGDHEQRRVLAWILLDEETRSSFSSIAQHQLKEGEESNGHRRWKFRFDPPALANVELTMRGQFQKESRTFFVYEIDSVENLTVQSSTTVEFFDPRFAEQQANKGAGAQGASAPVTQPLIDDEELPSLDSEEYILDVPPVKLSFSQPVMTTRKAYNGRRRSGAEKSEETESETGGDQTDVSTDEPTIQGQLPAAGFDAVDDQSDDLHLYPRKFEAFSAMVELLRTKGCRQVCGGVRKLPVIAGYSKHLLEDGNPRCISFQVLTKRGQNYALLEVDTSDNKNRLSTLLLKQPTPHFDWQTGITTLEQNLLRKSLNWPTSHLKLVFPDHHTRIPHPRTSLENKGLLEPGSLQHWADRVLAAMA</sequence>
<evidence type="ECO:0000313" key="3">
    <source>
        <dbReference type="EMBL" id="KKN33409.1"/>
    </source>
</evidence>
<dbReference type="InterPro" id="IPR041419">
    <property type="entry name" value="TnsE_C"/>
</dbReference>
<organism evidence="3">
    <name type="scientific">marine sediment metagenome</name>
    <dbReference type="NCBI Taxonomy" id="412755"/>
    <lineage>
        <taxon>unclassified sequences</taxon>
        <taxon>metagenomes</taxon>
        <taxon>ecological metagenomes</taxon>
    </lineage>
</organism>
<feature type="compositionally biased region" description="Polar residues" evidence="1">
    <location>
        <begin position="351"/>
        <end position="363"/>
    </location>
</feature>
<gene>
    <name evidence="3" type="ORF">LCGC14_0804020</name>
</gene>
<dbReference type="EMBL" id="LAZR01002180">
    <property type="protein sequence ID" value="KKN33409.1"/>
    <property type="molecule type" value="Genomic_DNA"/>
</dbReference>
<feature type="region of interest" description="Disordered" evidence="1">
    <location>
        <begin position="328"/>
        <end position="363"/>
    </location>
</feature>
<evidence type="ECO:0000256" key="1">
    <source>
        <dbReference type="SAM" id="MobiDB-lite"/>
    </source>
</evidence>
<comment type="caution">
    <text evidence="3">The sequence shown here is derived from an EMBL/GenBank/DDBJ whole genome shotgun (WGS) entry which is preliminary data.</text>
</comment>